<dbReference type="InterPro" id="IPR001214">
    <property type="entry name" value="SET_dom"/>
</dbReference>
<evidence type="ECO:0000256" key="9">
    <source>
        <dbReference type="RuleBase" id="RU003679"/>
    </source>
</evidence>
<evidence type="ECO:0000256" key="8">
    <source>
        <dbReference type="ARBA" id="ARBA00049806"/>
    </source>
</evidence>
<keyword evidence="3" id="KW-0326">Glycosidase</keyword>
<feature type="signal peptide" evidence="11">
    <location>
        <begin position="1"/>
        <end position="18"/>
    </location>
</feature>
<evidence type="ECO:0000256" key="6">
    <source>
        <dbReference type="ARBA" id="ARBA00049768"/>
    </source>
</evidence>
<dbReference type="Pfam" id="PF00856">
    <property type="entry name" value="SET"/>
    <property type="match status" value="1"/>
</dbReference>
<dbReference type="InterPro" id="IPR008979">
    <property type="entry name" value="Galactose-bd-like_sf"/>
</dbReference>
<sequence length="1012" mass="117235">MTVYVVWMLLQWHGQISSYENELENPVVRLKNIKRAAYKRGLLADEKSFILDGKPFVVLSGAVHYFRMPQEYWRDRLLKMKACGLNTIETYVPWNLHEPEPGRFNFDNNLSLTNFLSLAQELKLLVFLRPGPYICSEWEFGGLPSWLLRDPVMKVRTTYPPYTKAVVRYFDKLLPMVKPHQYKQGGSIVAFQLDNEYGAYFHDKDYVPFLKKQMERHGIDELLFTSDNSEGIFKQTLPGVLKTVNFKHVDNHFKDLKRNQPNAPLMVMEFWTGWFDWWGEKHHTMSVQEFSETLNEILSVGASVNFYMFYGGTNFGFMNGGYHDGHVYKSDITSYDYDALIAENGDLTPKYHKAKKIISQYYPNAISNVQYSFPEKYSRKAYSPVEISTTVTLWDSLQLIQSIKTEKPVTMEMLDINNGAGQSYGYTMYRSEIDFPDDRNILIGGLDKVQDRGYLFVNQEKATKIDDSTKSNRYEIVYKTGQEKRIQIDVLVENGGRINWARFNDQRKGLTGALTANENMVQGWTTFPLEMKPDFIGKLSLSDLWKQNECKTKLGSPTFFKVSLSIDGDPTDTYIDMRNWGKGVVFINNKNLGRYWNIGPQMALYIPAPWLKKDNEVIIFEEIKCSNIKRTMWHVRKSDEKGYGLFAADNISCSRIILEEEPITSCQFSWNKLYKYLACDYCMKSLETSEEMARRLTQNKAIVLPHPECCPTNPATHVNCPNCEVKYCCSECRLKAYNEHHKVLCPALHNCDSQQLDNLEEIWRSFHYPPETATVMLLLRIIARVKLEPNKDEFRQTIESFCHESTNESENIAHKLLGSKYKGQLEVLRKHIKSIIYDDSLSFWFTDDGFVSLFALLGTNQQGIGSSALSIWAKKCDSLNLPQDERQNLDQLIDNLYEEMDNVSGEFLNCEGAGLYMMQSKCNHSCAPNAEVCFLHNNHRLTVKAIKDIHHDEEITISYLNECELSRSRHSRQKYLRENYLFTCKCEKCYNEADDPDETSDEDLSSDSDEMQ</sequence>
<dbReference type="EMBL" id="CAWYQH010000024">
    <property type="protein sequence ID" value="CAK8675958.1"/>
    <property type="molecule type" value="Genomic_DNA"/>
</dbReference>
<dbReference type="Proteomes" id="UP001642483">
    <property type="component" value="Unassembled WGS sequence"/>
</dbReference>
<feature type="region of interest" description="Disordered" evidence="10">
    <location>
        <begin position="992"/>
        <end position="1012"/>
    </location>
</feature>
<dbReference type="InterPro" id="IPR048912">
    <property type="entry name" value="BetaGal1-like_ABD1"/>
</dbReference>
<evidence type="ECO:0000256" key="5">
    <source>
        <dbReference type="ARBA" id="ARBA00049497"/>
    </source>
</evidence>
<gene>
    <name evidence="13" type="ORF">CVLEPA_LOCUS5476</name>
</gene>
<dbReference type="InterPro" id="IPR017853">
    <property type="entry name" value="GH"/>
</dbReference>
<dbReference type="Pfam" id="PF01301">
    <property type="entry name" value="Glyco_hydro_35"/>
    <property type="match status" value="1"/>
</dbReference>
<name>A0ABP0FAW2_CLALP</name>
<dbReference type="Gene3D" id="1.10.220.160">
    <property type="match status" value="1"/>
</dbReference>
<evidence type="ECO:0000259" key="12">
    <source>
        <dbReference type="PROSITE" id="PS50280"/>
    </source>
</evidence>
<dbReference type="SUPFAM" id="SSF51445">
    <property type="entry name" value="(Trans)glycosidases"/>
    <property type="match status" value="1"/>
</dbReference>
<comment type="caution">
    <text evidence="13">The sequence shown here is derived from an EMBL/GenBank/DDBJ whole genome shotgun (WGS) entry which is preliminary data.</text>
</comment>
<evidence type="ECO:0000256" key="10">
    <source>
        <dbReference type="SAM" id="MobiDB-lite"/>
    </source>
</evidence>
<dbReference type="SUPFAM" id="SSF82199">
    <property type="entry name" value="SET domain"/>
    <property type="match status" value="1"/>
</dbReference>
<evidence type="ECO:0000256" key="2">
    <source>
        <dbReference type="ARBA" id="ARBA00022801"/>
    </source>
</evidence>
<proteinExistence type="inferred from homology"/>
<dbReference type="InterPro" id="IPR044422">
    <property type="entry name" value="SMYD5_SET"/>
</dbReference>
<dbReference type="Gene3D" id="6.10.140.2220">
    <property type="match status" value="1"/>
</dbReference>
<keyword evidence="2" id="KW-0378">Hydrolase</keyword>
<dbReference type="Gene3D" id="2.60.120.260">
    <property type="entry name" value="Galactose-binding domain-like"/>
    <property type="match status" value="2"/>
</dbReference>
<keyword evidence="11" id="KW-0732">Signal</keyword>
<comment type="catalytic activity">
    <reaction evidence="5">
        <text>L-lysyl-[protein] + 3 S-adenosyl-L-methionine = N(6),N(6),N(6)-trimethyl-L-lysyl-[protein] + 3 S-adenosyl-L-homocysteine + 3 H(+)</text>
        <dbReference type="Rhea" id="RHEA:54192"/>
        <dbReference type="Rhea" id="RHEA-COMP:9752"/>
        <dbReference type="Rhea" id="RHEA-COMP:13826"/>
        <dbReference type="ChEBI" id="CHEBI:15378"/>
        <dbReference type="ChEBI" id="CHEBI:29969"/>
        <dbReference type="ChEBI" id="CHEBI:57856"/>
        <dbReference type="ChEBI" id="CHEBI:59789"/>
        <dbReference type="ChEBI" id="CHEBI:61961"/>
    </reaction>
    <physiologicalReaction direction="left-to-right" evidence="5">
        <dbReference type="Rhea" id="RHEA:54193"/>
    </physiologicalReaction>
</comment>
<reference evidence="13 14" key="1">
    <citation type="submission" date="2024-02" db="EMBL/GenBank/DDBJ databases">
        <authorList>
            <person name="Daric V."/>
            <person name="Darras S."/>
        </authorList>
    </citation>
    <scope>NUCLEOTIDE SEQUENCE [LARGE SCALE GENOMIC DNA]</scope>
</reference>
<dbReference type="InterPro" id="IPR031330">
    <property type="entry name" value="Gly_Hdrlase_35_cat"/>
</dbReference>
<evidence type="ECO:0000313" key="14">
    <source>
        <dbReference type="Proteomes" id="UP001642483"/>
    </source>
</evidence>
<evidence type="ECO:0000256" key="7">
    <source>
        <dbReference type="ARBA" id="ARBA00049789"/>
    </source>
</evidence>
<keyword evidence="14" id="KW-1185">Reference proteome</keyword>
<dbReference type="PROSITE" id="PS50280">
    <property type="entry name" value="SET"/>
    <property type="match status" value="1"/>
</dbReference>
<dbReference type="InterPro" id="IPR046341">
    <property type="entry name" value="SET_dom_sf"/>
</dbReference>
<protein>
    <recommendedName>
        <fullName evidence="6">Protein-lysine N-trimethyltransferase SMYD5</fullName>
    </recommendedName>
    <alternativeName>
        <fullName evidence="4">SET and MYND domain-containing protein 5</fullName>
    </alternativeName>
    <alternativeName>
        <fullName evidence="7">[histone H3]-lysine20 N-trimethyltransferase SMYD5</fullName>
    </alternativeName>
    <alternativeName>
        <fullName evidence="8">[histone H4]-lysine36 N-trimethyltransferase SMYD5</fullName>
    </alternativeName>
</protein>
<feature type="chain" id="PRO_5045076410" description="Protein-lysine N-trimethyltransferase SMYD5" evidence="11">
    <location>
        <begin position="19"/>
        <end position="1012"/>
    </location>
</feature>
<evidence type="ECO:0000256" key="1">
    <source>
        <dbReference type="ARBA" id="ARBA00009809"/>
    </source>
</evidence>
<dbReference type="PANTHER" id="PTHR23421">
    <property type="entry name" value="BETA-GALACTOSIDASE RELATED"/>
    <property type="match status" value="1"/>
</dbReference>
<evidence type="ECO:0000256" key="4">
    <source>
        <dbReference type="ARBA" id="ARBA00033038"/>
    </source>
</evidence>
<evidence type="ECO:0000256" key="3">
    <source>
        <dbReference type="ARBA" id="ARBA00023295"/>
    </source>
</evidence>
<dbReference type="PRINTS" id="PR00742">
    <property type="entry name" value="GLHYDRLASE35"/>
</dbReference>
<feature type="domain" description="SET" evidence="12">
    <location>
        <begin position="631"/>
        <end position="960"/>
    </location>
</feature>
<comment type="similarity">
    <text evidence="1 9">Belongs to the glycosyl hydrolase 35 family.</text>
</comment>
<dbReference type="SMART" id="SM00317">
    <property type="entry name" value="SET"/>
    <property type="match status" value="1"/>
</dbReference>
<dbReference type="InterPro" id="IPR048913">
    <property type="entry name" value="BetaGal_gal-bd"/>
</dbReference>
<dbReference type="Pfam" id="PF21317">
    <property type="entry name" value="BetaGal_ABD_1"/>
    <property type="match status" value="1"/>
</dbReference>
<evidence type="ECO:0000256" key="11">
    <source>
        <dbReference type="SAM" id="SignalP"/>
    </source>
</evidence>
<dbReference type="Pfam" id="PF21467">
    <property type="entry name" value="BetaGal_gal-bd"/>
    <property type="match status" value="1"/>
</dbReference>
<dbReference type="CDD" id="cd10521">
    <property type="entry name" value="SET_SMYD5"/>
    <property type="match status" value="1"/>
</dbReference>
<dbReference type="Gene3D" id="3.20.20.80">
    <property type="entry name" value="Glycosidases"/>
    <property type="match status" value="1"/>
</dbReference>
<accession>A0ABP0FAW2</accession>
<dbReference type="SUPFAM" id="SSF49785">
    <property type="entry name" value="Galactose-binding domain-like"/>
    <property type="match status" value="1"/>
</dbReference>
<dbReference type="InterPro" id="IPR001944">
    <property type="entry name" value="Glycoside_Hdrlase_35"/>
</dbReference>
<organism evidence="13 14">
    <name type="scientific">Clavelina lepadiformis</name>
    <name type="common">Light-bulb sea squirt</name>
    <name type="synonym">Ascidia lepadiformis</name>
    <dbReference type="NCBI Taxonomy" id="159417"/>
    <lineage>
        <taxon>Eukaryota</taxon>
        <taxon>Metazoa</taxon>
        <taxon>Chordata</taxon>
        <taxon>Tunicata</taxon>
        <taxon>Ascidiacea</taxon>
        <taxon>Aplousobranchia</taxon>
        <taxon>Clavelinidae</taxon>
        <taxon>Clavelina</taxon>
    </lineage>
</organism>
<evidence type="ECO:0000313" key="13">
    <source>
        <dbReference type="EMBL" id="CAK8675958.1"/>
    </source>
</evidence>
<dbReference type="Gene3D" id="2.170.270.10">
    <property type="entry name" value="SET domain"/>
    <property type="match status" value="1"/>
</dbReference>